<keyword evidence="1" id="KW-0677">Repeat</keyword>
<dbReference type="PANTHER" id="PTHR24203">
    <property type="entry name" value="ANKYRIN REPEAT FAMILY PROTEIN"/>
    <property type="match status" value="1"/>
</dbReference>
<keyword evidence="2 3" id="KW-0040">ANK repeat</keyword>
<gene>
    <name evidence="5" type="ORF">FOL47_006433</name>
</gene>
<accession>A0A7J6MY69</accession>
<dbReference type="PROSITE" id="PS50088">
    <property type="entry name" value="ANK_REPEAT"/>
    <property type="match status" value="1"/>
</dbReference>
<evidence type="ECO:0000256" key="1">
    <source>
        <dbReference type="ARBA" id="ARBA00022737"/>
    </source>
</evidence>
<dbReference type="AlphaFoldDB" id="A0A7J6MY69"/>
<evidence type="ECO:0000313" key="5">
    <source>
        <dbReference type="EMBL" id="KAF4676277.1"/>
    </source>
</evidence>
<sequence length="508" mass="55183">MASGRADSDCMEFWLDRCAELEEEEEVMEDDVLEALPLEKESVRTSTMSSPVPPSLVVAIDDHKLLPSVMATPSCSTAAPVSEVKVAGDDSPRSPPFMTPRSGRTPRQLLDASRFMCDSSMVPQDRRLGDSLGSGSGSVLSGGLPPTPELGISLGDEASGALFSCGPSPEWALVAHDGIMTFVDAQSGRSLFWATPPPSFLEVYGSWRQVVASDKELWWYNSTLDGYLKKDPSTLQSVFQAALDGNYFFIQAYQQVGGSLDLADGVSSRTPLHYACAGGCAYTVQLLLNYVASPCPLDSFGQTPLHFACRYGYPLVTAVVLGACRGEEVLVADHAGCTALHEASSLGQKDCVAEVVARLPSQLLSRLLVISDQHGFTCIDAAAAREHTDVVELLLAASAALSGNQSPMQTAGLDLSTTWQHYSEHHEEEEEEYEYHQHDQDRQEPLSPGPKGITETVGPLISAVKKKLFPTKAHLGSDNKFVYDRHRRQWVLREGPARPQYRFPEDAS</sequence>
<protein>
    <submittedName>
        <fullName evidence="5">Uncharacterized protein</fullName>
    </submittedName>
</protein>
<dbReference type="Pfam" id="PF12796">
    <property type="entry name" value="Ank_2"/>
    <property type="match status" value="1"/>
</dbReference>
<comment type="caution">
    <text evidence="5">The sequence shown here is derived from an EMBL/GenBank/DDBJ whole genome shotgun (WGS) entry which is preliminary data.</text>
</comment>
<dbReference type="OrthoDB" id="408954at2759"/>
<dbReference type="EMBL" id="JAAPAO010000036">
    <property type="protein sequence ID" value="KAF4676277.1"/>
    <property type="molecule type" value="Genomic_DNA"/>
</dbReference>
<evidence type="ECO:0000256" key="2">
    <source>
        <dbReference type="ARBA" id="ARBA00023043"/>
    </source>
</evidence>
<evidence type="ECO:0000256" key="3">
    <source>
        <dbReference type="PROSITE-ProRule" id="PRU00023"/>
    </source>
</evidence>
<dbReference type="PANTHER" id="PTHR24203:SF45">
    <property type="entry name" value="ANKYRIN REPEAT DOMAIN 6"/>
    <property type="match status" value="1"/>
</dbReference>
<organism evidence="5 6">
    <name type="scientific">Perkinsus chesapeaki</name>
    <name type="common">Clam parasite</name>
    <name type="synonym">Perkinsus andrewsi</name>
    <dbReference type="NCBI Taxonomy" id="330153"/>
    <lineage>
        <taxon>Eukaryota</taxon>
        <taxon>Sar</taxon>
        <taxon>Alveolata</taxon>
        <taxon>Perkinsozoa</taxon>
        <taxon>Perkinsea</taxon>
        <taxon>Perkinsida</taxon>
        <taxon>Perkinsidae</taxon>
        <taxon>Perkinsus</taxon>
    </lineage>
</organism>
<evidence type="ECO:0000256" key="4">
    <source>
        <dbReference type="SAM" id="MobiDB-lite"/>
    </source>
</evidence>
<feature type="region of interest" description="Disordered" evidence="4">
    <location>
        <begin position="421"/>
        <end position="455"/>
    </location>
</feature>
<reference evidence="5 6" key="1">
    <citation type="submission" date="2020-04" db="EMBL/GenBank/DDBJ databases">
        <title>Perkinsus chesapeaki whole genome sequence.</title>
        <authorList>
            <person name="Bogema D.R."/>
        </authorList>
    </citation>
    <scope>NUCLEOTIDE SEQUENCE [LARGE SCALE GENOMIC DNA]</scope>
    <source>
        <strain evidence="5">ATCC PRA-425</strain>
    </source>
</reference>
<name>A0A7J6MY69_PERCH</name>
<feature type="compositionally biased region" description="Basic and acidic residues" evidence="4">
    <location>
        <begin position="434"/>
        <end position="444"/>
    </location>
</feature>
<dbReference type="SUPFAM" id="SSF48403">
    <property type="entry name" value="Ankyrin repeat"/>
    <property type="match status" value="1"/>
</dbReference>
<evidence type="ECO:0000313" key="6">
    <source>
        <dbReference type="Proteomes" id="UP000591131"/>
    </source>
</evidence>
<dbReference type="Pfam" id="PF00023">
    <property type="entry name" value="Ank"/>
    <property type="match status" value="1"/>
</dbReference>
<dbReference type="InterPro" id="IPR002110">
    <property type="entry name" value="Ankyrin_rpt"/>
</dbReference>
<dbReference type="Proteomes" id="UP000591131">
    <property type="component" value="Unassembled WGS sequence"/>
</dbReference>
<dbReference type="Gene3D" id="1.25.40.20">
    <property type="entry name" value="Ankyrin repeat-containing domain"/>
    <property type="match status" value="1"/>
</dbReference>
<feature type="region of interest" description="Disordered" evidence="4">
    <location>
        <begin position="83"/>
        <end position="105"/>
    </location>
</feature>
<keyword evidence="6" id="KW-1185">Reference proteome</keyword>
<feature type="repeat" description="ANK" evidence="3">
    <location>
        <begin position="267"/>
        <end position="299"/>
    </location>
</feature>
<proteinExistence type="predicted"/>
<dbReference type="SMART" id="SM00248">
    <property type="entry name" value="ANK"/>
    <property type="match status" value="4"/>
</dbReference>
<dbReference type="InterPro" id="IPR036770">
    <property type="entry name" value="Ankyrin_rpt-contain_sf"/>
</dbReference>